<accession>A0ABR2KDB5</accession>
<gene>
    <name evidence="1" type="ORF">M9Y10_039065</name>
</gene>
<dbReference type="EMBL" id="JAPFFF010000006">
    <property type="protein sequence ID" value="KAK8888005.1"/>
    <property type="molecule type" value="Genomic_DNA"/>
</dbReference>
<keyword evidence="2" id="KW-1185">Reference proteome</keyword>
<evidence type="ECO:0000313" key="1">
    <source>
        <dbReference type="EMBL" id="KAK8888005.1"/>
    </source>
</evidence>
<evidence type="ECO:0000313" key="2">
    <source>
        <dbReference type="Proteomes" id="UP001470230"/>
    </source>
</evidence>
<protein>
    <recommendedName>
        <fullName evidence="3">Tubby C-terminal domain-containing protein</fullName>
    </recommendedName>
</protein>
<proteinExistence type="predicted"/>
<organism evidence="1 2">
    <name type="scientific">Tritrichomonas musculus</name>
    <dbReference type="NCBI Taxonomy" id="1915356"/>
    <lineage>
        <taxon>Eukaryota</taxon>
        <taxon>Metamonada</taxon>
        <taxon>Parabasalia</taxon>
        <taxon>Tritrichomonadida</taxon>
        <taxon>Tritrichomonadidae</taxon>
        <taxon>Tritrichomonas</taxon>
    </lineage>
</organism>
<name>A0ABR2KDB5_9EUKA</name>
<comment type="caution">
    <text evidence="1">The sequence shown here is derived from an EMBL/GenBank/DDBJ whole genome shotgun (WGS) entry which is preliminary data.</text>
</comment>
<reference evidence="1 2" key="1">
    <citation type="submission" date="2024-04" db="EMBL/GenBank/DDBJ databases">
        <title>Tritrichomonas musculus Genome.</title>
        <authorList>
            <person name="Alves-Ferreira E."/>
            <person name="Grigg M."/>
            <person name="Lorenzi H."/>
            <person name="Galac M."/>
        </authorList>
    </citation>
    <scope>NUCLEOTIDE SEQUENCE [LARGE SCALE GENOMIC DNA]</scope>
    <source>
        <strain evidence="1 2">EAF2021</strain>
    </source>
</reference>
<evidence type="ECO:0008006" key="3">
    <source>
        <dbReference type="Google" id="ProtNLM"/>
    </source>
</evidence>
<sequence>MENQEIDRSKLKSFRDITNIQSRTCYMRTRRQWTTDLPTHYVVRRNPNSNETHSLPIPDRPKTPVFHTYNCQRKKSINIKGKKILFYFKDGNNILFTAKFKPSSTYIPIMAGDDVHIKSDNNDAVLLYANNFCDFSLRKKTNYGPEIMSIQFRRYENEARQPRRLSLFFFERQDDIPEKLDSVEPDQTDEMTWCVDLNTEDAVTSIKNCRIEDQNHNLYEIVRKKKDDVLEVEARDTIDKLCLFTTAIASFLCKR</sequence>
<dbReference type="Proteomes" id="UP001470230">
    <property type="component" value="Unassembled WGS sequence"/>
</dbReference>